<comment type="caution">
    <text evidence="2">The sequence shown here is derived from an EMBL/GenBank/DDBJ whole genome shotgun (WGS) entry which is preliminary data.</text>
</comment>
<feature type="domain" description="AB hydrolase-1" evidence="1">
    <location>
        <begin position="64"/>
        <end position="362"/>
    </location>
</feature>
<protein>
    <submittedName>
        <fullName evidence="2">Alpha/beta hydrolase family protein</fullName>
        <ecNumber evidence="2">3.4.-.-</ecNumber>
    </submittedName>
</protein>
<evidence type="ECO:0000259" key="1">
    <source>
        <dbReference type="Pfam" id="PF12697"/>
    </source>
</evidence>
<name>A0ABW1K983_9ACTN</name>
<dbReference type="PANTHER" id="PTHR43265">
    <property type="entry name" value="ESTERASE ESTD"/>
    <property type="match status" value="1"/>
</dbReference>
<dbReference type="EMBL" id="JBHSPR010000010">
    <property type="protein sequence ID" value="MFC6017712.1"/>
    <property type="molecule type" value="Genomic_DNA"/>
</dbReference>
<dbReference type="Gene3D" id="3.40.50.1820">
    <property type="entry name" value="alpha/beta hydrolase"/>
    <property type="match status" value="1"/>
</dbReference>
<dbReference type="InterPro" id="IPR053145">
    <property type="entry name" value="AB_hydrolase_Est10"/>
</dbReference>
<dbReference type="Pfam" id="PF12697">
    <property type="entry name" value="Abhydrolase_6"/>
    <property type="match status" value="1"/>
</dbReference>
<dbReference type="RefSeq" id="WP_377422184.1">
    <property type="nucleotide sequence ID" value="NZ_JBHSPR010000010.1"/>
</dbReference>
<keyword evidence="2" id="KW-0378">Hydrolase</keyword>
<sequence>MAAAVLAVGMPVAQAQAPSRTGAEAATGWSGIVREPVSIGMEKNWTSKGELTYPRGAGKRLPLVVLLHGSGDNDMDQTLPEGAGSIFKPVAQAINRKGYAVLRFNKRGVTDVGPVLTDDVAQLNPPEPYEQILRDAASVVRFAAKLPRIDPSRILLLGHSEGTQVASNLAAKPAAAGIPEPAGVIAMGVVGSNIRELITYQLFGARLAQLHEEFDVNGDGQLTARESVDGLIGQPDELVTYYRKVLFSGATLNPATDRDRDGRLAIDAEVGPVLRTESGIDNYPYAKDIPPDISAYLLDIDRFNDVTEDLPRFGGPTLLLNGENDVQTPARSALIADAAIARAGRTDHTVITYPGVGHAMNVTSKFTGSYGEPDAAVLADLGRWLEEHR</sequence>
<reference evidence="3" key="1">
    <citation type="journal article" date="2019" name="Int. J. Syst. Evol. Microbiol.">
        <title>The Global Catalogue of Microorganisms (GCM) 10K type strain sequencing project: providing services to taxonomists for standard genome sequencing and annotation.</title>
        <authorList>
            <consortium name="The Broad Institute Genomics Platform"/>
            <consortium name="The Broad Institute Genome Sequencing Center for Infectious Disease"/>
            <person name="Wu L."/>
            <person name="Ma J."/>
        </authorList>
    </citation>
    <scope>NUCLEOTIDE SEQUENCE [LARGE SCALE GENOMIC DNA]</scope>
    <source>
        <strain evidence="3">ZS-35-S2</strain>
    </source>
</reference>
<evidence type="ECO:0000313" key="3">
    <source>
        <dbReference type="Proteomes" id="UP001596203"/>
    </source>
</evidence>
<dbReference type="Proteomes" id="UP001596203">
    <property type="component" value="Unassembled WGS sequence"/>
</dbReference>
<dbReference type="SUPFAM" id="SSF53474">
    <property type="entry name" value="alpha/beta-Hydrolases"/>
    <property type="match status" value="1"/>
</dbReference>
<dbReference type="EC" id="3.4.-.-" evidence="2"/>
<dbReference type="InterPro" id="IPR029058">
    <property type="entry name" value="AB_hydrolase_fold"/>
</dbReference>
<organism evidence="2 3">
    <name type="scientific">Plantactinospora solaniradicis</name>
    <dbReference type="NCBI Taxonomy" id="1723736"/>
    <lineage>
        <taxon>Bacteria</taxon>
        <taxon>Bacillati</taxon>
        <taxon>Actinomycetota</taxon>
        <taxon>Actinomycetes</taxon>
        <taxon>Micromonosporales</taxon>
        <taxon>Micromonosporaceae</taxon>
        <taxon>Plantactinospora</taxon>
    </lineage>
</organism>
<keyword evidence="3" id="KW-1185">Reference proteome</keyword>
<accession>A0ABW1K983</accession>
<dbReference type="PANTHER" id="PTHR43265:SF1">
    <property type="entry name" value="ESTERASE ESTD"/>
    <property type="match status" value="1"/>
</dbReference>
<dbReference type="GO" id="GO:0016787">
    <property type="term" value="F:hydrolase activity"/>
    <property type="evidence" value="ECO:0007669"/>
    <property type="project" value="UniProtKB-KW"/>
</dbReference>
<proteinExistence type="predicted"/>
<evidence type="ECO:0000313" key="2">
    <source>
        <dbReference type="EMBL" id="MFC6017712.1"/>
    </source>
</evidence>
<gene>
    <name evidence="2" type="ORF">ACFP2T_16035</name>
</gene>
<dbReference type="InterPro" id="IPR000073">
    <property type="entry name" value="AB_hydrolase_1"/>
</dbReference>